<keyword evidence="5" id="KW-1185">Reference proteome</keyword>
<keyword evidence="1" id="KW-0479">Metal-binding</keyword>
<dbReference type="OrthoDB" id="2009620at2759"/>
<organism evidence="4 5">
    <name type="scientific">Parasponia andersonii</name>
    <name type="common">Sponia andersonii</name>
    <dbReference type="NCBI Taxonomy" id="3476"/>
    <lineage>
        <taxon>Eukaryota</taxon>
        <taxon>Viridiplantae</taxon>
        <taxon>Streptophyta</taxon>
        <taxon>Embryophyta</taxon>
        <taxon>Tracheophyta</taxon>
        <taxon>Spermatophyta</taxon>
        <taxon>Magnoliopsida</taxon>
        <taxon>eudicotyledons</taxon>
        <taxon>Gunneridae</taxon>
        <taxon>Pentapetalae</taxon>
        <taxon>rosids</taxon>
        <taxon>fabids</taxon>
        <taxon>Rosales</taxon>
        <taxon>Cannabaceae</taxon>
        <taxon>Parasponia</taxon>
    </lineage>
</organism>
<dbReference type="EMBL" id="JXTB01000793">
    <property type="protein sequence ID" value="PON32671.1"/>
    <property type="molecule type" value="Genomic_DNA"/>
</dbReference>
<feature type="region of interest" description="Disordered" evidence="2">
    <location>
        <begin position="103"/>
        <end position="149"/>
    </location>
</feature>
<keyword evidence="1" id="KW-0862">Zinc</keyword>
<evidence type="ECO:0000256" key="2">
    <source>
        <dbReference type="SAM" id="MobiDB-lite"/>
    </source>
</evidence>
<feature type="compositionally biased region" description="Basic and acidic residues" evidence="2">
    <location>
        <begin position="103"/>
        <end position="116"/>
    </location>
</feature>
<proteinExistence type="predicted"/>
<reference evidence="5" key="1">
    <citation type="submission" date="2016-06" db="EMBL/GenBank/DDBJ databases">
        <title>Parallel loss of symbiosis genes in relatives of nitrogen-fixing non-legume Parasponia.</title>
        <authorList>
            <person name="Van Velzen R."/>
            <person name="Holmer R."/>
            <person name="Bu F."/>
            <person name="Rutten L."/>
            <person name="Van Zeijl A."/>
            <person name="Liu W."/>
            <person name="Santuari L."/>
            <person name="Cao Q."/>
            <person name="Sharma T."/>
            <person name="Shen D."/>
            <person name="Roswanjaya Y."/>
            <person name="Wardhani T."/>
            <person name="Kalhor M.S."/>
            <person name="Jansen J."/>
            <person name="Van den Hoogen J."/>
            <person name="Gungor B."/>
            <person name="Hartog M."/>
            <person name="Hontelez J."/>
            <person name="Verver J."/>
            <person name="Yang W.-C."/>
            <person name="Schijlen E."/>
            <person name="Repin R."/>
            <person name="Schilthuizen M."/>
            <person name="Schranz E."/>
            <person name="Heidstra R."/>
            <person name="Miyata K."/>
            <person name="Fedorova E."/>
            <person name="Kohlen W."/>
            <person name="Bisseling T."/>
            <person name="Smit S."/>
            <person name="Geurts R."/>
        </authorList>
    </citation>
    <scope>NUCLEOTIDE SEQUENCE [LARGE SCALE GENOMIC DNA]</scope>
    <source>
        <strain evidence="5">cv. WU1-14</strain>
    </source>
</reference>
<dbReference type="SMART" id="SM00343">
    <property type="entry name" value="ZnF_C2HC"/>
    <property type="match status" value="1"/>
</dbReference>
<feature type="region of interest" description="Disordered" evidence="2">
    <location>
        <begin position="224"/>
        <end position="261"/>
    </location>
</feature>
<comment type="caution">
    <text evidence="4">The sequence shown here is derived from an EMBL/GenBank/DDBJ whole genome shotgun (WGS) entry which is preliminary data.</text>
</comment>
<evidence type="ECO:0000256" key="1">
    <source>
        <dbReference type="PROSITE-ProRule" id="PRU00047"/>
    </source>
</evidence>
<gene>
    <name evidence="4" type="ORF">PanWU01x14_359250</name>
</gene>
<feature type="compositionally biased region" description="Polar residues" evidence="2">
    <location>
        <begin position="190"/>
        <end position="206"/>
    </location>
</feature>
<feature type="compositionally biased region" description="Polar residues" evidence="2">
    <location>
        <begin position="120"/>
        <end position="131"/>
    </location>
</feature>
<feature type="region of interest" description="Disordered" evidence="2">
    <location>
        <begin position="164"/>
        <end position="206"/>
    </location>
</feature>
<name>A0A2P5A801_PARAD</name>
<accession>A0A2P5A801</accession>
<evidence type="ECO:0000313" key="5">
    <source>
        <dbReference type="Proteomes" id="UP000237105"/>
    </source>
</evidence>
<feature type="non-terminal residue" evidence="4">
    <location>
        <position position="313"/>
    </location>
</feature>
<feature type="compositionally biased region" description="Polar residues" evidence="2">
    <location>
        <begin position="1"/>
        <end position="12"/>
    </location>
</feature>
<keyword evidence="1" id="KW-0863">Zinc-finger</keyword>
<dbReference type="Proteomes" id="UP000237105">
    <property type="component" value="Unassembled WGS sequence"/>
</dbReference>
<dbReference type="InterPro" id="IPR036875">
    <property type="entry name" value="Znf_CCHC_sf"/>
</dbReference>
<sequence length="313" mass="34117">MQQAFVQMSNPYSQPPAPREHQLDQANHLQRFMRLLPGQFDGRPEALTAIAWLYEMERHFQALGTPVEFWAVFAVTYLTGSAIRWWEIVERIQDVAEAIEESLDSRRNQRRGNDRKATRRTQGQWSAQGTLSSDSSNSSGSSGGGRDSPYGGCFVCGQQGHRKKECPNRLQKSPLSQGGPQRSQSGSASYQNTQARPQQSQGVSQAFTSPQPYQYQYRPQGFTQNFQTPQASGSQGGRGYGSSGLGSSSSHLGQGRGNKGKGKVIGQAYAFTGADDTQDRTGRGVVNGLEFSDMDYVLSLGTPLGGMADVSSV</sequence>
<dbReference type="SUPFAM" id="SSF57756">
    <property type="entry name" value="Retrovirus zinc finger-like domains"/>
    <property type="match status" value="1"/>
</dbReference>
<dbReference type="GO" id="GO:0003676">
    <property type="term" value="F:nucleic acid binding"/>
    <property type="evidence" value="ECO:0007669"/>
    <property type="project" value="InterPro"/>
</dbReference>
<feature type="compositionally biased region" description="Low complexity" evidence="2">
    <location>
        <begin position="173"/>
        <end position="189"/>
    </location>
</feature>
<feature type="domain" description="CCHC-type" evidence="3">
    <location>
        <begin position="153"/>
        <end position="168"/>
    </location>
</feature>
<dbReference type="GO" id="GO:0008270">
    <property type="term" value="F:zinc ion binding"/>
    <property type="evidence" value="ECO:0007669"/>
    <property type="project" value="UniProtKB-KW"/>
</dbReference>
<evidence type="ECO:0000313" key="4">
    <source>
        <dbReference type="EMBL" id="PON32671.1"/>
    </source>
</evidence>
<dbReference type="Gene3D" id="4.10.60.10">
    <property type="entry name" value="Zinc finger, CCHC-type"/>
    <property type="match status" value="1"/>
</dbReference>
<protein>
    <submittedName>
        <fullName evidence="4">Zinc finger, CCHC-type</fullName>
    </submittedName>
</protein>
<evidence type="ECO:0000259" key="3">
    <source>
        <dbReference type="PROSITE" id="PS50158"/>
    </source>
</evidence>
<feature type="region of interest" description="Disordered" evidence="2">
    <location>
        <begin position="1"/>
        <end position="20"/>
    </location>
</feature>
<dbReference type="PROSITE" id="PS50158">
    <property type="entry name" value="ZF_CCHC"/>
    <property type="match status" value="1"/>
</dbReference>
<feature type="compositionally biased region" description="Gly residues" evidence="2">
    <location>
        <begin position="234"/>
        <end position="244"/>
    </location>
</feature>
<dbReference type="InterPro" id="IPR001878">
    <property type="entry name" value="Znf_CCHC"/>
</dbReference>
<dbReference type="Pfam" id="PF00098">
    <property type="entry name" value="zf-CCHC"/>
    <property type="match status" value="1"/>
</dbReference>
<dbReference type="AlphaFoldDB" id="A0A2P5A801"/>